<evidence type="ECO:0000256" key="8">
    <source>
        <dbReference type="ARBA" id="ARBA00023170"/>
    </source>
</evidence>
<evidence type="ECO:0000313" key="13">
    <source>
        <dbReference type="Proteomes" id="UP000006813"/>
    </source>
</evidence>
<evidence type="ECO:0000256" key="3">
    <source>
        <dbReference type="ARBA" id="ARBA00022692"/>
    </source>
</evidence>
<gene>
    <name evidence="12" type="ORF">GW7_05677</name>
</gene>
<dbReference type="Gene3D" id="2.60.120.200">
    <property type="match status" value="1"/>
</dbReference>
<feature type="disulfide bond" evidence="10">
    <location>
        <begin position="292"/>
        <end position="304"/>
    </location>
</feature>
<dbReference type="PROSITE" id="PS50060">
    <property type="entry name" value="MAM_2"/>
    <property type="match status" value="1"/>
</dbReference>
<dbReference type="AlphaFoldDB" id="G5BTK5"/>
<dbReference type="InterPro" id="IPR002172">
    <property type="entry name" value="LDrepeatLR_classA_rpt"/>
</dbReference>
<evidence type="ECO:0000256" key="2">
    <source>
        <dbReference type="ARBA" id="ARBA00004308"/>
    </source>
</evidence>
<dbReference type="SUPFAM" id="SSF57424">
    <property type="entry name" value="LDL receptor-like module"/>
    <property type="match status" value="4"/>
</dbReference>
<dbReference type="PROSITE" id="PS50068">
    <property type="entry name" value="LDLRA_2"/>
    <property type="match status" value="4"/>
</dbReference>
<evidence type="ECO:0000256" key="1">
    <source>
        <dbReference type="ARBA" id="ARBA00004167"/>
    </source>
</evidence>
<dbReference type="Pfam" id="PF00057">
    <property type="entry name" value="Ldl_recept_a"/>
    <property type="match status" value="2"/>
</dbReference>
<evidence type="ECO:0000313" key="12">
    <source>
        <dbReference type="EMBL" id="EHB12610.1"/>
    </source>
</evidence>
<feature type="disulfide bond" evidence="10">
    <location>
        <begin position="299"/>
        <end position="317"/>
    </location>
</feature>
<dbReference type="PANTHER" id="PTHR23282:SF101">
    <property type="entry name" value="MAM DOMAIN-CONTAINING PROTEIN"/>
    <property type="match status" value="1"/>
</dbReference>
<organism evidence="12 13">
    <name type="scientific">Heterocephalus glaber</name>
    <name type="common">Naked mole rat</name>
    <dbReference type="NCBI Taxonomy" id="10181"/>
    <lineage>
        <taxon>Eukaryota</taxon>
        <taxon>Metazoa</taxon>
        <taxon>Chordata</taxon>
        <taxon>Craniata</taxon>
        <taxon>Vertebrata</taxon>
        <taxon>Euteleostomi</taxon>
        <taxon>Mammalia</taxon>
        <taxon>Eutheria</taxon>
        <taxon>Euarchontoglires</taxon>
        <taxon>Glires</taxon>
        <taxon>Rodentia</taxon>
        <taxon>Hystricomorpha</taxon>
        <taxon>Bathyergidae</taxon>
        <taxon>Heterocephalus</taxon>
    </lineage>
</organism>
<dbReference type="InterPro" id="IPR000998">
    <property type="entry name" value="MAM_dom"/>
</dbReference>
<dbReference type="PROSITE" id="PS01209">
    <property type="entry name" value="LDLRA_1"/>
    <property type="match status" value="2"/>
</dbReference>
<dbReference type="GO" id="GO:0012505">
    <property type="term" value="C:endomembrane system"/>
    <property type="evidence" value="ECO:0007669"/>
    <property type="project" value="UniProtKB-SubCell"/>
</dbReference>
<dbReference type="STRING" id="10181.G5BTK5"/>
<keyword evidence="3" id="KW-0812">Transmembrane</keyword>
<dbReference type="Pfam" id="PF00629">
    <property type="entry name" value="MAM"/>
    <property type="match status" value="1"/>
</dbReference>
<keyword evidence="9" id="KW-0325">Glycoprotein</keyword>
<evidence type="ECO:0000256" key="10">
    <source>
        <dbReference type="PROSITE-ProRule" id="PRU00124"/>
    </source>
</evidence>
<dbReference type="InterPro" id="IPR013320">
    <property type="entry name" value="ConA-like_dom_sf"/>
</dbReference>
<feature type="disulfide bond" evidence="10">
    <location>
        <begin position="311"/>
        <end position="326"/>
    </location>
</feature>
<feature type="domain" description="MAM" evidence="11">
    <location>
        <begin position="75"/>
        <end position="237"/>
    </location>
</feature>
<dbReference type="InterPro" id="IPR023415">
    <property type="entry name" value="LDLR_class-A_CS"/>
</dbReference>
<dbReference type="CDD" id="cd00112">
    <property type="entry name" value="LDLa"/>
    <property type="match status" value="3"/>
</dbReference>
<evidence type="ECO:0000256" key="4">
    <source>
        <dbReference type="ARBA" id="ARBA00022737"/>
    </source>
</evidence>
<dbReference type="PANTHER" id="PTHR23282">
    <property type="entry name" value="APICAL ENDOSOMAL GLYCOPROTEIN PRECURSOR"/>
    <property type="match status" value="1"/>
</dbReference>
<comment type="subcellular location">
    <subcellularLocation>
        <location evidence="2">Endomembrane system</location>
    </subcellularLocation>
    <subcellularLocation>
        <location evidence="1">Membrane</location>
        <topology evidence="1">Single-pass membrane protein</topology>
    </subcellularLocation>
</comment>
<dbReference type="SMART" id="SM00192">
    <property type="entry name" value="LDLa"/>
    <property type="match status" value="4"/>
</dbReference>
<dbReference type="PRINTS" id="PR00261">
    <property type="entry name" value="LDLRECEPTOR"/>
</dbReference>
<feature type="disulfide bond" evidence="10">
    <location>
        <begin position="39"/>
        <end position="51"/>
    </location>
</feature>
<keyword evidence="5" id="KW-1133">Transmembrane helix</keyword>
<dbReference type="FunFam" id="4.10.400.10:FF:000045">
    <property type="entry name" value="Low-density lipoprotein receptor-related protein 2"/>
    <property type="match status" value="1"/>
</dbReference>
<dbReference type="EMBL" id="JH171750">
    <property type="protein sequence ID" value="EHB12610.1"/>
    <property type="molecule type" value="Genomic_DNA"/>
</dbReference>
<dbReference type="InterPro" id="IPR036055">
    <property type="entry name" value="LDL_receptor-like_sf"/>
</dbReference>
<evidence type="ECO:0000256" key="7">
    <source>
        <dbReference type="ARBA" id="ARBA00023157"/>
    </source>
</evidence>
<evidence type="ECO:0000256" key="6">
    <source>
        <dbReference type="ARBA" id="ARBA00023136"/>
    </source>
</evidence>
<evidence type="ECO:0000256" key="5">
    <source>
        <dbReference type="ARBA" id="ARBA00022989"/>
    </source>
</evidence>
<dbReference type="SMART" id="SM00137">
    <property type="entry name" value="MAM"/>
    <property type="match status" value="1"/>
</dbReference>
<feature type="disulfide bond" evidence="10">
    <location>
        <begin position="268"/>
        <end position="283"/>
    </location>
</feature>
<dbReference type="SUPFAM" id="SSF49899">
    <property type="entry name" value="Concanavalin A-like lectins/glucanases"/>
    <property type="match status" value="1"/>
</dbReference>
<protein>
    <recommendedName>
        <fullName evidence="11">MAM domain-containing protein</fullName>
    </recommendedName>
</protein>
<keyword evidence="8" id="KW-0675">Receptor</keyword>
<dbReference type="InParanoid" id="G5BTK5"/>
<dbReference type="FunFam" id="4.10.400.10:FF:000186">
    <property type="entry name" value="MAM and LDL-receptor class A domain-containing protein 1"/>
    <property type="match status" value="1"/>
</dbReference>
<dbReference type="InterPro" id="IPR051560">
    <property type="entry name" value="MAM_domain-containing"/>
</dbReference>
<keyword evidence="7 10" id="KW-1015">Disulfide bond</keyword>
<evidence type="ECO:0000256" key="9">
    <source>
        <dbReference type="ARBA" id="ARBA00023180"/>
    </source>
</evidence>
<keyword evidence="6" id="KW-0472">Membrane</keyword>
<feature type="disulfide bond" evidence="10">
    <location>
        <begin position="58"/>
        <end position="73"/>
    </location>
</feature>
<dbReference type="Proteomes" id="UP000006813">
    <property type="component" value="Unassembled WGS sequence"/>
</dbReference>
<sequence>MPPAMEAPILEIKEWCHQLPSTDNWRKERGKFLIIRCYCPAGHRECQNGKCYGPEQSCNFVDDCGDNTDENECGGSCTFEKGWCGWQNSLAENFDWILGIGSHQSLRPPKDHTLGNEHGHFMYLEATPMGLRGDKAHFKSTRWQESSATCTMSFWYFISAKATGSIRILIKVYTIEESGLDILVWSEIGNKRTGWTYGHVSLSSNSPFKVAFEADLGGNEDIVIALDDISFTPECVSGGLTTMHPLLCGADQFACVYTLQCVPASGTCDGHEDCADGSDEIGCPLRPSPRLCGDMEFQCSAEQCIPSLLLCDGIADCHFNEDESSCANQSCLDGALVCPSSASCIPVHQRCDGFANCVDFHLDESSCSGTPVPLQYSLQ</sequence>
<feature type="disulfide bond" evidence="10">
    <location>
        <begin position="46"/>
        <end position="64"/>
    </location>
</feature>
<comment type="caution">
    <text evidence="10">Lacks conserved residue(s) required for the propagation of feature annotation.</text>
</comment>
<proteinExistence type="predicted"/>
<keyword evidence="4" id="KW-0677">Repeat</keyword>
<reference evidence="12 13" key="1">
    <citation type="journal article" date="2011" name="Nature">
        <title>Genome sequencing reveals insights into physiology and longevity of the naked mole rat.</title>
        <authorList>
            <person name="Kim E.B."/>
            <person name="Fang X."/>
            <person name="Fushan A.A."/>
            <person name="Huang Z."/>
            <person name="Lobanov A.V."/>
            <person name="Han L."/>
            <person name="Marino S.M."/>
            <person name="Sun X."/>
            <person name="Turanov A.A."/>
            <person name="Yang P."/>
            <person name="Yim S.H."/>
            <person name="Zhao X."/>
            <person name="Kasaikina M.V."/>
            <person name="Stoletzki N."/>
            <person name="Peng C."/>
            <person name="Polak P."/>
            <person name="Xiong Z."/>
            <person name="Kiezun A."/>
            <person name="Zhu Y."/>
            <person name="Chen Y."/>
            <person name="Kryukov G.V."/>
            <person name="Zhang Q."/>
            <person name="Peshkin L."/>
            <person name="Yang L."/>
            <person name="Bronson R.T."/>
            <person name="Buffenstein R."/>
            <person name="Wang B."/>
            <person name="Han C."/>
            <person name="Li Q."/>
            <person name="Chen L."/>
            <person name="Zhao W."/>
            <person name="Sunyaev S.R."/>
            <person name="Park T.J."/>
            <person name="Zhang G."/>
            <person name="Wang J."/>
            <person name="Gladyshev V.N."/>
        </authorList>
    </citation>
    <scope>NUCLEOTIDE SEQUENCE [LARGE SCALE GENOMIC DNA]</scope>
</reference>
<accession>G5BTK5</accession>
<evidence type="ECO:0000259" key="11">
    <source>
        <dbReference type="PROSITE" id="PS50060"/>
    </source>
</evidence>
<name>G5BTK5_HETGA</name>
<dbReference type="Gene3D" id="4.10.400.10">
    <property type="entry name" value="Low-density Lipoprotein Receptor"/>
    <property type="match status" value="4"/>
</dbReference>
<dbReference type="GO" id="GO:0016020">
    <property type="term" value="C:membrane"/>
    <property type="evidence" value="ECO:0007669"/>
    <property type="project" value="UniProtKB-SubCell"/>
</dbReference>
<dbReference type="CDD" id="cd06263">
    <property type="entry name" value="MAM"/>
    <property type="match status" value="1"/>
</dbReference>